<reference evidence="3" key="1">
    <citation type="submission" date="2025-08" db="UniProtKB">
        <authorList>
            <consortium name="RefSeq"/>
        </authorList>
    </citation>
    <scope>IDENTIFICATION</scope>
    <source>
        <strain evidence="3">Mau12</strain>
        <tissue evidence="3">Whole Body</tissue>
    </source>
</reference>
<evidence type="ECO:0000256" key="1">
    <source>
        <dbReference type="SAM" id="SignalP"/>
    </source>
</evidence>
<dbReference type="AlphaFoldDB" id="A0A6P8JSG7"/>
<dbReference type="GeneID" id="117140354"/>
<keyword evidence="2" id="KW-1185">Reference proteome</keyword>
<dbReference type="Proteomes" id="UP000515162">
    <property type="component" value="Chromosome 3L"/>
</dbReference>
<feature type="signal peptide" evidence="1">
    <location>
        <begin position="1"/>
        <end position="21"/>
    </location>
</feature>
<organism evidence="2 3">
    <name type="scientific">Drosophila mauritiana</name>
    <name type="common">Fruit fly</name>
    <dbReference type="NCBI Taxonomy" id="7226"/>
    <lineage>
        <taxon>Eukaryota</taxon>
        <taxon>Metazoa</taxon>
        <taxon>Ecdysozoa</taxon>
        <taxon>Arthropoda</taxon>
        <taxon>Hexapoda</taxon>
        <taxon>Insecta</taxon>
        <taxon>Pterygota</taxon>
        <taxon>Neoptera</taxon>
        <taxon>Endopterygota</taxon>
        <taxon>Diptera</taxon>
        <taxon>Brachycera</taxon>
        <taxon>Muscomorpha</taxon>
        <taxon>Ephydroidea</taxon>
        <taxon>Drosophilidae</taxon>
        <taxon>Drosophila</taxon>
        <taxon>Sophophora</taxon>
    </lineage>
</organism>
<dbReference type="RefSeq" id="XP_033159100.1">
    <property type="nucleotide sequence ID" value="XM_033303209.1"/>
</dbReference>
<keyword evidence="1" id="KW-0732">Signal</keyword>
<proteinExistence type="predicted"/>
<name>A0A6P8JSG7_DROMA</name>
<gene>
    <name evidence="3" type="primary">LOC117140354</name>
</gene>
<evidence type="ECO:0000313" key="3">
    <source>
        <dbReference type="RefSeq" id="XP_033159100.1"/>
    </source>
</evidence>
<sequence>MGAMLVKVLMFALWLVALSQAKPQLLVTTPVSYATGAGASWLAPSSAAYYPAYASYPAYAAYAYAPVYGAYATYPYYSYLGR</sequence>
<protein>
    <submittedName>
        <fullName evidence="3">Uncharacterized protein LOC117140354</fullName>
    </submittedName>
</protein>
<accession>A0A6P8JSG7</accession>
<feature type="chain" id="PRO_5028474871" evidence="1">
    <location>
        <begin position="22"/>
        <end position="82"/>
    </location>
</feature>
<evidence type="ECO:0000313" key="2">
    <source>
        <dbReference type="Proteomes" id="UP000515162"/>
    </source>
</evidence>